<organism evidence="1 2">
    <name type="scientific">Cercospora berteroae</name>
    <dbReference type="NCBI Taxonomy" id="357750"/>
    <lineage>
        <taxon>Eukaryota</taxon>
        <taxon>Fungi</taxon>
        <taxon>Dikarya</taxon>
        <taxon>Ascomycota</taxon>
        <taxon>Pezizomycotina</taxon>
        <taxon>Dothideomycetes</taxon>
        <taxon>Dothideomycetidae</taxon>
        <taxon>Mycosphaerellales</taxon>
        <taxon>Mycosphaerellaceae</taxon>
        <taxon>Cercospora</taxon>
    </lineage>
</organism>
<evidence type="ECO:0000313" key="1">
    <source>
        <dbReference type="EMBL" id="PPJ50930.1"/>
    </source>
</evidence>
<sequence length="263" mass="29650">MAALDGYVTAAGSGSDLDGTDGSRSTVARALRTTELLETILSKLSARDLFVLQRVDRPEEPQTVIAIAWFNEEFDEIGRPMQGLRVSARLPLSEMPPGQEWRIGARINDMVFEPGGLSPLYRPPNVHWKVHERHNNLVDMPKSSLGQLTRAREGDSRWLMHVIQPPVAEVSLKIHGKHPLRLWPTRTICKRDSGGVLVRDIIEELQRQLLEMNEQRVGGDEYIRVSYNSARSVCGRPMIFLNDMEDAELARRTRDAPVPVEQA</sequence>
<accession>A0A2S6BTW8</accession>
<dbReference type="EMBL" id="PNEN01001771">
    <property type="protein sequence ID" value="PPJ50930.1"/>
    <property type="molecule type" value="Genomic_DNA"/>
</dbReference>
<comment type="caution">
    <text evidence="1">The sequence shown here is derived from an EMBL/GenBank/DDBJ whole genome shotgun (WGS) entry which is preliminary data.</text>
</comment>
<keyword evidence="2" id="KW-1185">Reference proteome</keyword>
<gene>
    <name evidence="1" type="ORF">CBER1_06533</name>
</gene>
<reference evidence="2" key="1">
    <citation type="journal article" date="2017" name="bioRxiv">
        <title>Conservation of a gene cluster reveals novel cercosporin biosynthetic mechanisms and extends production to the genus Colletotrichum.</title>
        <authorList>
            <person name="de Jonge R."/>
            <person name="Ebert M.K."/>
            <person name="Huitt-Roehl C.R."/>
            <person name="Pal P."/>
            <person name="Suttle J.C."/>
            <person name="Spanner R.E."/>
            <person name="Neubauer J.D."/>
            <person name="Jurick W.M.II."/>
            <person name="Stott K.A."/>
            <person name="Secor G.A."/>
            <person name="Thomma B.P.H.J."/>
            <person name="Van de Peer Y."/>
            <person name="Townsend C.A."/>
            <person name="Bolton M.D."/>
        </authorList>
    </citation>
    <scope>NUCLEOTIDE SEQUENCE [LARGE SCALE GENOMIC DNA]</scope>
    <source>
        <strain evidence="2">CBS538.71</strain>
    </source>
</reference>
<name>A0A2S6BTW8_9PEZI</name>
<dbReference type="Proteomes" id="UP000237631">
    <property type="component" value="Unassembled WGS sequence"/>
</dbReference>
<proteinExistence type="predicted"/>
<dbReference type="OrthoDB" id="3637947at2759"/>
<evidence type="ECO:0000313" key="2">
    <source>
        <dbReference type="Proteomes" id="UP000237631"/>
    </source>
</evidence>
<dbReference type="AlphaFoldDB" id="A0A2S6BTW8"/>
<protein>
    <submittedName>
        <fullName evidence="1">Uncharacterized protein</fullName>
    </submittedName>
</protein>